<name>A0A2S9QN71_9MICO</name>
<evidence type="ECO:0000313" key="6">
    <source>
        <dbReference type="Proteomes" id="UP000238650"/>
    </source>
</evidence>
<organism evidence="5 6">
    <name type="scientific">Leucobacter massiliensis</name>
    <dbReference type="NCBI Taxonomy" id="1686285"/>
    <lineage>
        <taxon>Bacteria</taxon>
        <taxon>Bacillati</taxon>
        <taxon>Actinomycetota</taxon>
        <taxon>Actinomycetes</taxon>
        <taxon>Micrococcales</taxon>
        <taxon>Microbacteriaceae</taxon>
        <taxon>Leucobacter</taxon>
    </lineage>
</organism>
<reference evidence="5 6" key="1">
    <citation type="journal article" date="2017" name="New Microbes New Infect">
        <title>Genome sequence of 'Leucobacter massiliensis' sp. nov. isolated from human pharynx after travel to the 2014 Hajj.</title>
        <authorList>
            <person name="Leangapichart T."/>
            <person name="Gautret P."/>
            <person name="Nguyen T.T."/>
            <person name="Armstrong N."/>
            <person name="Rolain J.M."/>
        </authorList>
    </citation>
    <scope>NUCLEOTIDE SEQUENCE [LARGE SCALE GENOMIC DNA]</scope>
    <source>
        <strain evidence="5 6">122RC15</strain>
    </source>
</reference>
<dbReference type="InterPro" id="IPR050309">
    <property type="entry name" value="Type-B_Carboxylest/Lipase"/>
</dbReference>
<evidence type="ECO:0000256" key="1">
    <source>
        <dbReference type="ARBA" id="ARBA00005964"/>
    </source>
</evidence>
<dbReference type="SUPFAM" id="SSF53474">
    <property type="entry name" value="alpha/beta-Hydrolases"/>
    <property type="match status" value="1"/>
</dbReference>
<dbReference type="PANTHER" id="PTHR11559">
    <property type="entry name" value="CARBOXYLESTERASE"/>
    <property type="match status" value="1"/>
</dbReference>
<feature type="domain" description="Carboxylesterase type B" evidence="4">
    <location>
        <begin position="16"/>
        <end position="317"/>
    </location>
</feature>
<dbReference type="Gene3D" id="3.40.50.1820">
    <property type="entry name" value="alpha/beta hydrolase"/>
    <property type="match status" value="1"/>
</dbReference>
<accession>A0A2S9QN71</accession>
<dbReference type="AlphaFoldDB" id="A0A2S9QN71"/>
<protein>
    <recommendedName>
        <fullName evidence="3">Carboxylic ester hydrolase</fullName>
        <ecNumber evidence="3">3.1.1.-</ecNumber>
    </recommendedName>
</protein>
<evidence type="ECO:0000256" key="2">
    <source>
        <dbReference type="ARBA" id="ARBA00022801"/>
    </source>
</evidence>
<comment type="similarity">
    <text evidence="1 3">Belongs to the type-B carboxylesterase/lipase family.</text>
</comment>
<keyword evidence="2 3" id="KW-0378">Hydrolase</keyword>
<dbReference type="InterPro" id="IPR019826">
    <property type="entry name" value="Carboxylesterase_B_AS"/>
</dbReference>
<evidence type="ECO:0000313" key="5">
    <source>
        <dbReference type="EMBL" id="PRI11036.1"/>
    </source>
</evidence>
<dbReference type="PROSITE" id="PS00122">
    <property type="entry name" value="CARBOXYLESTERASE_B_1"/>
    <property type="match status" value="1"/>
</dbReference>
<dbReference type="EC" id="3.1.1.-" evidence="3"/>
<comment type="caution">
    <text evidence="5">The sequence shown here is derived from an EMBL/GenBank/DDBJ whole genome shotgun (WGS) entry which is preliminary data.</text>
</comment>
<dbReference type="Proteomes" id="UP000238650">
    <property type="component" value="Unassembled WGS sequence"/>
</dbReference>
<dbReference type="InterPro" id="IPR002018">
    <property type="entry name" value="CarbesteraseB"/>
</dbReference>
<dbReference type="GO" id="GO:0016787">
    <property type="term" value="F:hydrolase activity"/>
    <property type="evidence" value="ECO:0007669"/>
    <property type="project" value="UniProtKB-KW"/>
</dbReference>
<dbReference type="EMBL" id="MWZD01000017">
    <property type="protein sequence ID" value="PRI11036.1"/>
    <property type="molecule type" value="Genomic_DNA"/>
</dbReference>
<evidence type="ECO:0000259" key="4">
    <source>
        <dbReference type="Pfam" id="PF00135"/>
    </source>
</evidence>
<dbReference type="InterPro" id="IPR029058">
    <property type="entry name" value="AB_hydrolase_fold"/>
</dbReference>
<proteinExistence type="inferred from homology"/>
<dbReference type="Pfam" id="PF00135">
    <property type="entry name" value="COesterase"/>
    <property type="match status" value="1"/>
</dbReference>
<evidence type="ECO:0000256" key="3">
    <source>
        <dbReference type="RuleBase" id="RU361235"/>
    </source>
</evidence>
<keyword evidence="6" id="KW-1185">Reference proteome</keyword>
<gene>
    <name evidence="5" type="ORF">B4915_09220</name>
</gene>
<dbReference type="OrthoDB" id="3199405at2"/>
<sequence>MSVAGDETDPLFAPPSGPVRGRVDGAVVRAQGIPFARAERFGAPSRLDPGTELREAVTPAPACPQHPVSILERRLGYRTADIPVDEACLRLSVTMPRGPHPEPLPVMVWLHGGAYVSGAGDLPFMDPAAFVAEQRLIVVTVTYRLGLLGFIGDGTRRTANAGLLDQLMAIDWVHDNIAAFGGDPGNVTLFGESAGADAILHLLATDGIAAKVRRAIVQSAPIGVLTRRRGRMHDAMTAAAEALDESATVDDALALQAEVERAARGFGPASLMPFGPQTGHHPVPERQALRRAWRDAAPRVELLIGHNAHEARFFADAVPALSTLGRVPFVGGRLQQAVAWLLTGLVYRWPALRWARGYRRAGGRVHFYRLSWSAPGNALGAAHTIDLALLFGDRRAWADAEIVRGAAWDDLDGRGRRVREVWGQFASGAGLPQRTTIPGALAVRSL</sequence>